<reference evidence="3" key="1">
    <citation type="submission" date="2018-05" db="EMBL/GenBank/DDBJ databases">
        <title>Genome Sequencing of selected type strains of the family Eggerthellaceae.</title>
        <authorList>
            <person name="Danylec N."/>
            <person name="Stoll D.A."/>
            <person name="Doetsch A."/>
            <person name="Huch M."/>
        </authorList>
    </citation>
    <scope>NUCLEOTIDE SEQUENCE [LARGE SCALE GENOMIC DNA]</scope>
    <source>
        <strain evidence="3">DSM 16106</strain>
    </source>
</reference>
<protein>
    <submittedName>
        <fullName evidence="2">Uncharacterized protein</fullName>
    </submittedName>
</protein>
<evidence type="ECO:0000256" key="1">
    <source>
        <dbReference type="SAM" id="Phobius"/>
    </source>
</evidence>
<keyword evidence="1" id="KW-1133">Transmembrane helix</keyword>
<sequence>MLVQSESISEETPELVQAVEHRSPYLIQASIALGVFVLFSQLTRHMPLAIIALEWAALSTLTAVGATYQYTIAKQYRQVKYKAGTTLARINKGRLLCFTISFLVPAACMLMLILQSPLWSWSNWLIALLAIPLYRCVAAAIDKTSGRQMEDDYRASHVFWWSVLLVALLLGIGYAVDSVATNLGGYAGENALSPETSKTIFDTVASISQWILDQLINRNSDRDKIKEAIEVERGKALKLLSHLGEESGNR</sequence>
<accession>A0A3N0BKC5</accession>
<evidence type="ECO:0000313" key="2">
    <source>
        <dbReference type="EMBL" id="RNL48300.1"/>
    </source>
</evidence>
<evidence type="ECO:0000313" key="3">
    <source>
        <dbReference type="Proteomes" id="UP000278632"/>
    </source>
</evidence>
<dbReference type="AlphaFoldDB" id="A0A3N0BKC5"/>
<gene>
    <name evidence="2" type="ORF">DMP08_01390</name>
</gene>
<keyword evidence="1" id="KW-0472">Membrane</keyword>
<comment type="caution">
    <text evidence="2">The sequence shown here is derived from an EMBL/GenBank/DDBJ whole genome shotgun (WGS) entry which is preliminary data.</text>
</comment>
<feature type="transmembrane region" description="Helical" evidence="1">
    <location>
        <begin position="48"/>
        <end position="72"/>
    </location>
</feature>
<dbReference type="EMBL" id="QICD01000002">
    <property type="protein sequence ID" value="RNL48300.1"/>
    <property type="molecule type" value="Genomic_DNA"/>
</dbReference>
<keyword evidence="1" id="KW-0812">Transmembrane</keyword>
<name>A0A3N0BKC5_9ACTN</name>
<dbReference type="Proteomes" id="UP000278632">
    <property type="component" value="Unassembled WGS sequence"/>
</dbReference>
<keyword evidence="3" id="KW-1185">Reference proteome</keyword>
<feature type="transmembrane region" description="Helical" evidence="1">
    <location>
        <begin position="158"/>
        <end position="176"/>
    </location>
</feature>
<proteinExistence type="predicted"/>
<feature type="transmembrane region" description="Helical" evidence="1">
    <location>
        <begin position="93"/>
        <end position="113"/>
    </location>
</feature>
<organism evidence="2 3">
    <name type="scientific">Paraeggerthella hongkongensis</name>
    <dbReference type="NCBI Taxonomy" id="230658"/>
    <lineage>
        <taxon>Bacteria</taxon>
        <taxon>Bacillati</taxon>
        <taxon>Actinomycetota</taxon>
        <taxon>Coriobacteriia</taxon>
        <taxon>Eggerthellales</taxon>
        <taxon>Eggerthellaceae</taxon>
        <taxon>Paraeggerthella</taxon>
    </lineage>
</organism>
<feature type="transmembrane region" description="Helical" evidence="1">
    <location>
        <begin position="119"/>
        <end position="137"/>
    </location>
</feature>